<evidence type="ECO:0000256" key="1">
    <source>
        <dbReference type="SAM" id="MobiDB-lite"/>
    </source>
</evidence>
<dbReference type="Proteomes" id="UP000789831">
    <property type="component" value="Unassembled WGS sequence"/>
</dbReference>
<evidence type="ECO:0000313" key="2">
    <source>
        <dbReference type="EMBL" id="CAG8626022.1"/>
    </source>
</evidence>
<sequence length="147" mass="16848">MINNYNTERNIRESSPPPVKQIFSFTDEQGAIIEPLLNLVEKTLDELLINNECMIPSKVVEIFVSKQHPINPDFSNADTMYSQFLKLKIQAKKLAKQKISRASSLATKSSEKTATETQKEIKEAKKELTQVQEELTTLENRRELKKP</sequence>
<gene>
    <name evidence="2" type="ORF">AGERDE_LOCUS10288</name>
</gene>
<organism evidence="2 3">
    <name type="scientific">Ambispora gerdemannii</name>
    <dbReference type="NCBI Taxonomy" id="144530"/>
    <lineage>
        <taxon>Eukaryota</taxon>
        <taxon>Fungi</taxon>
        <taxon>Fungi incertae sedis</taxon>
        <taxon>Mucoromycota</taxon>
        <taxon>Glomeromycotina</taxon>
        <taxon>Glomeromycetes</taxon>
        <taxon>Archaeosporales</taxon>
        <taxon>Ambisporaceae</taxon>
        <taxon>Ambispora</taxon>
    </lineage>
</organism>
<keyword evidence="3" id="KW-1185">Reference proteome</keyword>
<dbReference type="EMBL" id="CAJVPL010003086">
    <property type="protein sequence ID" value="CAG8626022.1"/>
    <property type="molecule type" value="Genomic_DNA"/>
</dbReference>
<proteinExistence type="predicted"/>
<dbReference type="OrthoDB" id="2421714at2759"/>
<comment type="caution">
    <text evidence="2">The sequence shown here is derived from an EMBL/GenBank/DDBJ whole genome shotgun (WGS) entry which is preliminary data.</text>
</comment>
<dbReference type="AlphaFoldDB" id="A0A9N9GTW3"/>
<feature type="region of interest" description="Disordered" evidence="1">
    <location>
        <begin position="101"/>
        <end position="120"/>
    </location>
</feature>
<name>A0A9N9GTW3_9GLOM</name>
<reference evidence="2" key="1">
    <citation type="submission" date="2021-06" db="EMBL/GenBank/DDBJ databases">
        <authorList>
            <person name="Kallberg Y."/>
            <person name="Tangrot J."/>
            <person name="Rosling A."/>
        </authorList>
    </citation>
    <scope>NUCLEOTIDE SEQUENCE</scope>
    <source>
        <strain evidence="2">MT106</strain>
    </source>
</reference>
<accession>A0A9N9GTW3</accession>
<protein>
    <submittedName>
        <fullName evidence="2">809_t:CDS:1</fullName>
    </submittedName>
</protein>
<feature type="compositionally biased region" description="Basic and acidic residues" evidence="1">
    <location>
        <begin position="109"/>
        <end position="120"/>
    </location>
</feature>
<evidence type="ECO:0000313" key="3">
    <source>
        <dbReference type="Proteomes" id="UP000789831"/>
    </source>
</evidence>